<evidence type="ECO:0000259" key="9">
    <source>
        <dbReference type="PROSITE" id="PS50885"/>
    </source>
</evidence>
<feature type="compositionally biased region" description="Low complexity" evidence="5">
    <location>
        <begin position="891"/>
        <end position="901"/>
    </location>
</feature>
<dbReference type="FunFam" id="3.30.450.20:FF:000075">
    <property type="entry name" value="Methyl-accepting chemotaxis protein"/>
    <property type="match status" value="1"/>
</dbReference>
<comment type="caution">
    <text evidence="10">The sequence shown here is derived from an EMBL/GenBank/DDBJ whole genome shotgun (WGS) entry which is preliminary data.</text>
</comment>
<dbReference type="InterPro" id="IPR004089">
    <property type="entry name" value="MCPsignal_dom"/>
</dbReference>
<dbReference type="CDD" id="cd11386">
    <property type="entry name" value="MCP_signal"/>
    <property type="match status" value="1"/>
</dbReference>
<dbReference type="SUPFAM" id="SSF158472">
    <property type="entry name" value="HAMP domain-like"/>
    <property type="match status" value="1"/>
</dbReference>
<feature type="domain" description="HAMP" evidence="9">
    <location>
        <begin position="346"/>
        <end position="398"/>
    </location>
</feature>
<dbReference type="PANTHER" id="PTHR43531">
    <property type="entry name" value="PROTEIN ICFG"/>
    <property type="match status" value="1"/>
</dbReference>
<keyword evidence="4" id="KW-0807">Transducer</keyword>
<dbReference type="Gene3D" id="3.30.450.20">
    <property type="entry name" value="PAS domain"/>
    <property type="match status" value="1"/>
</dbReference>
<dbReference type="Gene3D" id="1.10.287.950">
    <property type="entry name" value="Methyl-accepting chemotaxis protein"/>
    <property type="match status" value="1"/>
</dbReference>
<feature type="domain" description="Methyl-accepting transducer" evidence="7">
    <location>
        <begin position="625"/>
        <end position="854"/>
    </location>
</feature>
<evidence type="ECO:0000313" key="11">
    <source>
        <dbReference type="Proteomes" id="UP000561045"/>
    </source>
</evidence>
<evidence type="ECO:0000313" key="10">
    <source>
        <dbReference type="EMBL" id="MBB4011218.1"/>
    </source>
</evidence>
<dbReference type="InterPro" id="IPR003660">
    <property type="entry name" value="HAMP_dom"/>
</dbReference>
<feature type="domain" description="HAMP" evidence="9">
    <location>
        <begin position="568"/>
        <end position="620"/>
    </location>
</feature>
<dbReference type="InterPro" id="IPR051310">
    <property type="entry name" value="MCP_chemotaxis"/>
</dbReference>
<dbReference type="GO" id="GO:0005886">
    <property type="term" value="C:plasma membrane"/>
    <property type="evidence" value="ECO:0007669"/>
    <property type="project" value="TreeGrafter"/>
</dbReference>
<comment type="subcellular location">
    <subcellularLocation>
        <location evidence="1">Membrane</location>
    </subcellularLocation>
</comment>
<feature type="domain" description="PAS" evidence="8">
    <location>
        <begin position="406"/>
        <end position="448"/>
    </location>
</feature>
<protein>
    <submittedName>
        <fullName evidence="10">Methyl-accepting chemotaxis protein</fullName>
    </submittedName>
</protein>
<dbReference type="PROSITE" id="PS50112">
    <property type="entry name" value="PAS"/>
    <property type="match status" value="1"/>
</dbReference>
<dbReference type="GO" id="GO:0004888">
    <property type="term" value="F:transmembrane signaling receptor activity"/>
    <property type="evidence" value="ECO:0007669"/>
    <property type="project" value="InterPro"/>
</dbReference>
<evidence type="ECO:0000256" key="1">
    <source>
        <dbReference type="ARBA" id="ARBA00004370"/>
    </source>
</evidence>
<evidence type="ECO:0000256" key="2">
    <source>
        <dbReference type="ARBA" id="ARBA00022481"/>
    </source>
</evidence>
<dbReference type="Gene3D" id="6.10.340.10">
    <property type="match status" value="1"/>
</dbReference>
<dbReference type="InterPro" id="IPR000014">
    <property type="entry name" value="PAS"/>
</dbReference>
<evidence type="ECO:0000256" key="5">
    <source>
        <dbReference type="SAM" id="MobiDB-lite"/>
    </source>
</evidence>
<feature type="transmembrane region" description="Helical" evidence="6">
    <location>
        <begin position="21"/>
        <end position="39"/>
    </location>
</feature>
<feature type="region of interest" description="Disordered" evidence="5">
    <location>
        <begin position="891"/>
        <end position="919"/>
    </location>
</feature>
<dbReference type="SMART" id="SM00304">
    <property type="entry name" value="HAMP"/>
    <property type="match status" value="3"/>
</dbReference>
<dbReference type="RefSeq" id="WP_207064321.1">
    <property type="nucleotide sequence ID" value="NZ_BAABLE010000011.1"/>
</dbReference>
<keyword evidence="11" id="KW-1185">Reference proteome</keyword>
<dbReference type="Pfam" id="PF00672">
    <property type="entry name" value="HAMP"/>
    <property type="match status" value="1"/>
</dbReference>
<dbReference type="AlphaFoldDB" id="A0A840BHV4"/>
<evidence type="ECO:0000256" key="3">
    <source>
        <dbReference type="ARBA" id="ARBA00029447"/>
    </source>
</evidence>
<name>A0A840BHV4_9RHOO</name>
<keyword evidence="6" id="KW-0812">Transmembrane</keyword>
<dbReference type="GO" id="GO:0006935">
    <property type="term" value="P:chemotaxis"/>
    <property type="evidence" value="ECO:0007669"/>
    <property type="project" value="InterPro"/>
</dbReference>
<evidence type="ECO:0000259" key="7">
    <source>
        <dbReference type="PROSITE" id="PS50111"/>
    </source>
</evidence>
<dbReference type="EMBL" id="JACIET010000001">
    <property type="protein sequence ID" value="MBB4011218.1"/>
    <property type="molecule type" value="Genomic_DNA"/>
</dbReference>
<dbReference type="PRINTS" id="PR00260">
    <property type="entry name" value="CHEMTRNSDUCR"/>
</dbReference>
<accession>A0A840BHV4</accession>
<dbReference type="CDD" id="cd06225">
    <property type="entry name" value="HAMP"/>
    <property type="match status" value="1"/>
</dbReference>
<dbReference type="Pfam" id="PF00015">
    <property type="entry name" value="MCPsignal"/>
    <property type="match status" value="1"/>
</dbReference>
<dbReference type="FunFam" id="1.10.287.950:FF:000001">
    <property type="entry name" value="Methyl-accepting chemotaxis sensory transducer"/>
    <property type="match status" value="1"/>
</dbReference>
<reference evidence="10 11" key="1">
    <citation type="submission" date="2020-08" db="EMBL/GenBank/DDBJ databases">
        <title>Genomic Encyclopedia of Type Strains, Phase IV (KMG-IV): sequencing the most valuable type-strain genomes for metagenomic binning, comparative biology and taxonomic classification.</title>
        <authorList>
            <person name="Goeker M."/>
        </authorList>
    </citation>
    <scope>NUCLEOTIDE SEQUENCE [LARGE SCALE GENOMIC DNA]</scope>
    <source>
        <strain evidence="10 11">DSM 106739</strain>
    </source>
</reference>
<feature type="transmembrane region" description="Helical" evidence="6">
    <location>
        <begin position="325"/>
        <end position="344"/>
    </location>
</feature>
<dbReference type="PROSITE" id="PS50111">
    <property type="entry name" value="CHEMOTAXIS_TRANSDUC_2"/>
    <property type="match status" value="1"/>
</dbReference>
<organism evidence="10 11">
    <name type="scientific">Niveibacterium umoris</name>
    <dbReference type="NCBI Taxonomy" id="1193620"/>
    <lineage>
        <taxon>Bacteria</taxon>
        <taxon>Pseudomonadati</taxon>
        <taxon>Pseudomonadota</taxon>
        <taxon>Betaproteobacteria</taxon>
        <taxon>Rhodocyclales</taxon>
        <taxon>Rhodocyclaceae</taxon>
        <taxon>Niveibacterium</taxon>
    </lineage>
</organism>
<comment type="similarity">
    <text evidence="3">Belongs to the methyl-accepting chemotaxis (MCP) protein family.</text>
</comment>
<proteinExistence type="inferred from homology"/>
<evidence type="ECO:0000256" key="6">
    <source>
        <dbReference type="SAM" id="Phobius"/>
    </source>
</evidence>
<keyword evidence="2" id="KW-0488">Methylation</keyword>
<dbReference type="SUPFAM" id="SSF58104">
    <property type="entry name" value="Methyl-accepting chemotaxis protein (MCP) signaling domain"/>
    <property type="match status" value="1"/>
</dbReference>
<evidence type="ECO:0000256" key="4">
    <source>
        <dbReference type="PROSITE-ProRule" id="PRU00284"/>
    </source>
</evidence>
<dbReference type="PANTHER" id="PTHR43531:SF14">
    <property type="entry name" value="METHYL-ACCEPTING CHEMOTAXIS PROTEIN I-RELATED"/>
    <property type="match status" value="1"/>
</dbReference>
<keyword evidence="6" id="KW-0472">Membrane</keyword>
<gene>
    <name evidence="10" type="ORF">GGR36_000526</name>
</gene>
<dbReference type="PROSITE" id="PS50885">
    <property type="entry name" value="HAMP"/>
    <property type="match status" value="2"/>
</dbReference>
<sequence length="919" mass="98453">MQAFLKPALSLMNRMAVARKFALIGVIVLLALGFMAWHLNKRIATDLEFSEMESLTAHYYFPLRQMMEFVQTHRGQARQVLMGNEAAKAKLKEAADKVEAAIKAEDEVIAHEGHRFGLDEPWGKIKQEWANVQQRAVSVSADESVKLHSDLIGHIVDLIGTVADNTNATLDPEVTTYYLMTIFAQDGPGVIEAVGRMRARTVSAILAKQVSVADRVDIAVQQSAISRGMRDLDLALQKALAADASGVIKEKVAPKAEAFNSKLKAALELSARILAADKVDGTPDEVWSVTSAAVQSGNALLDAAADTFDQSIDSRVERLTHERQAIFAVFAAAVAVALYLFLGFRAGMLAAIGSIQSGARRISQGDLSLDVHVPSQDEFGAIAVTLNTMRTQLKERTEREQAAAAENLRIRNALDKTSTNVMLADNEGKILYCNESVTVMLSGVEAELRKALPQFRANDIVGRNFDEFHRNPSHQRNLLGGLRGKHVSNIKVGPLSFRLTANPITDVGGQRLGTVIEWLDRTAEVKAEEELAGLLKAALDGDFEKRLSVADKEGFFRQLAEAMNQLLGVVSGGLEDIARVLNAIASGDLTVRITSDYQGLFGRLKDDTNSTVDRLNDVLGRIREASDAVNTAAQEIAAGNSDLSGRTEEQASSLEETASSMEELNTTVKQNADNAAQANKLAMQSNEVVQQGGAQVRKVVTTMDAIQSSATKIADIIGVIDSIAFQTNILALNAAVEAARAGEQGRGFAVVASEVRNLAQRSAQAAKEIKGLIADSVEKVGEGAREVRDAGATINTMVSSFEELARLVTDISQASREQASGIEQVSAAVGQMDEVTQQNAALVEQAAAAAESLEEQARALAGAVAAFRLDGQAAGASPMVEAVRSPVRSATAARMASVAPAPAKPRKKPAPSESDWQEF</sequence>
<evidence type="ECO:0000259" key="8">
    <source>
        <dbReference type="PROSITE" id="PS50112"/>
    </source>
</evidence>
<dbReference type="Proteomes" id="UP000561045">
    <property type="component" value="Unassembled WGS sequence"/>
</dbReference>
<dbReference type="GO" id="GO:0007165">
    <property type="term" value="P:signal transduction"/>
    <property type="evidence" value="ECO:0007669"/>
    <property type="project" value="UniProtKB-KW"/>
</dbReference>
<dbReference type="Pfam" id="PF18947">
    <property type="entry name" value="HAMP_2"/>
    <property type="match status" value="1"/>
</dbReference>
<dbReference type="InterPro" id="IPR004090">
    <property type="entry name" value="Chemotax_Me-accpt_rcpt"/>
</dbReference>
<dbReference type="SMART" id="SM00283">
    <property type="entry name" value="MA"/>
    <property type="match status" value="1"/>
</dbReference>
<keyword evidence="6" id="KW-1133">Transmembrane helix</keyword>